<evidence type="ECO:0000313" key="9">
    <source>
        <dbReference type="Proteomes" id="UP000218542"/>
    </source>
</evidence>
<comment type="subcellular location">
    <subcellularLocation>
        <location evidence="5">Cell outer membrane</location>
    </subcellularLocation>
    <subcellularLocation>
        <location evidence="1">Membrane</location>
    </subcellularLocation>
</comment>
<reference evidence="9" key="1">
    <citation type="journal article" date="2017" name="Environ. Microbiol. Rep.">
        <title>Genetic Diversity of Marine Anaerobic Ammonium-Oxidizing Bacteria as Revealed by Genomic and Proteomic Analyses of 'Candidatus Scalindua japonica'.</title>
        <authorList>
            <person name="Oshiki M."/>
            <person name="Mizuto K."/>
            <person name="Kimura Z."/>
            <person name="Kindaichi T."/>
            <person name="Satoh H."/>
            <person name="Okabe S."/>
        </authorList>
    </citation>
    <scope>NUCLEOTIDE SEQUENCE [LARGE SCALE GENOMIC DNA]</scope>
    <source>
        <strain evidence="9">husup-a2</strain>
    </source>
</reference>
<evidence type="ECO:0000259" key="7">
    <source>
        <dbReference type="Pfam" id="PF03958"/>
    </source>
</evidence>
<dbReference type="Proteomes" id="UP000218542">
    <property type="component" value="Unassembled WGS sequence"/>
</dbReference>
<dbReference type="InterPro" id="IPR050810">
    <property type="entry name" value="Bact_Secretion_Sys_Channel"/>
</dbReference>
<evidence type="ECO:0000313" key="8">
    <source>
        <dbReference type="EMBL" id="GAX59232.1"/>
    </source>
</evidence>
<evidence type="ECO:0000256" key="1">
    <source>
        <dbReference type="ARBA" id="ARBA00004370"/>
    </source>
</evidence>
<dbReference type="AlphaFoldDB" id="A0A286TTL2"/>
<dbReference type="Pfam" id="PF03958">
    <property type="entry name" value="Secretin_N"/>
    <property type="match status" value="1"/>
</dbReference>
<protein>
    <submittedName>
        <fullName evidence="8">Type II secretory pathway, component HofQ</fullName>
    </submittedName>
</protein>
<sequence length="446" mass="50054">MKQEINISTAKEVKGRISVHLYKATLNEALDAITNAGRFSYQKRGNLYYIYKSGNAIDPFSSNLEMRIFKLKYAETKYIQQILDSMSGMRAVKIHKPSKTVIVEDTEENINKIERLINQWDVMPRQVVIEAKILEITLNDDMAMGVNWERVTGNARLSTGGLSRAVQPGEVGEMISPVPGVGAGFFANFITGIGRNFDISAALDALQTETNVDTLSTPKIIAIHGKPAKVQVGGEQGYRVTTVSDGISQETIEFIQTGTILEITPYINDNGKILLNVKPSIQSATIEENGVPIVNTTEVATWLIADNGETVFIGGLIQDEKIMESRKVPLLGDIPLLGGLFSRLLRDTRRSELVVLITPRIIDEDQGIWTQEAIEKTIQMERNLYKEPLPDYKQFFDLLSPKSYDKDKDILKSEAYEENKKVEQYLQKEPLPDYRRFYDLLSPGDV</sequence>
<dbReference type="GO" id="GO:0009306">
    <property type="term" value="P:protein secretion"/>
    <property type="evidence" value="ECO:0007669"/>
    <property type="project" value="InterPro"/>
</dbReference>
<proteinExistence type="inferred from homology"/>
<evidence type="ECO:0000256" key="3">
    <source>
        <dbReference type="ARBA" id="ARBA00023136"/>
    </source>
</evidence>
<dbReference type="InterPro" id="IPR004846">
    <property type="entry name" value="T2SS/T3SS_dom"/>
</dbReference>
<dbReference type="Pfam" id="PF00263">
    <property type="entry name" value="Secretin"/>
    <property type="match status" value="1"/>
</dbReference>
<dbReference type="Gene3D" id="3.30.1370.120">
    <property type="match status" value="1"/>
</dbReference>
<gene>
    <name evidence="8" type="ORF">SCALIN_C01_0163</name>
</gene>
<dbReference type="EMBL" id="BAOS01000001">
    <property type="protein sequence ID" value="GAX59232.1"/>
    <property type="molecule type" value="Genomic_DNA"/>
</dbReference>
<organism evidence="8 9">
    <name type="scientific">Candidatus Scalindua japonica</name>
    <dbReference type="NCBI Taxonomy" id="1284222"/>
    <lineage>
        <taxon>Bacteria</taxon>
        <taxon>Pseudomonadati</taxon>
        <taxon>Planctomycetota</taxon>
        <taxon>Candidatus Brocadiia</taxon>
        <taxon>Candidatus Brocadiales</taxon>
        <taxon>Candidatus Scalinduaceae</taxon>
        <taxon>Candidatus Scalindua</taxon>
    </lineage>
</organism>
<dbReference type="InterPro" id="IPR038591">
    <property type="entry name" value="NolW-like_sf"/>
</dbReference>
<keyword evidence="5" id="KW-0813">Transport</keyword>
<feature type="domain" description="Type II/III secretion system secretin-like" evidence="6">
    <location>
        <begin position="205"/>
        <end position="363"/>
    </location>
</feature>
<keyword evidence="3" id="KW-0472">Membrane</keyword>
<evidence type="ECO:0000259" key="6">
    <source>
        <dbReference type="Pfam" id="PF00263"/>
    </source>
</evidence>
<accession>A0A286TTL2</accession>
<comment type="similarity">
    <text evidence="4">Belongs to the bacterial secretin family.</text>
</comment>
<evidence type="ECO:0000256" key="5">
    <source>
        <dbReference type="RuleBase" id="RU004004"/>
    </source>
</evidence>
<dbReference type="PRINTS" id="PR00811">
    <property type="entry name" value="BCTERIALGSPD"/>
</dbReference>
<dbReference type="InterPro" id="IPR005644">
    <property type="entry name" value="NolW-like"/>
</dbReference>
<dbReference type="GO" id="GO:0015627">
    <property type="term" value="C:type II protein secretion system complex"/>
    <property type="evidence" value="ECO:0007669"/>
    <property type="project" value="TreeGrafter"/>
</dbReference>
<feature type="domain" description="NolW-like" evidence="7">
    <location>
        <begin position="66"/>
        <end position="126"/>
    </location>
</feature>
<dbReference type="Gene3D" id="3.30.1370.130">
    <property type="match status" value="1"/>
</dbReference>
<dbReference type="PANTHER" id="PTHR30332:SF24">
    <property type="entry name" value="SECRETIN GSPD-RELATED"/>
    <property type="match status" value="1"/>
</dbReference>
<dbReference type="GO" id="GO:0009279">
    <property type="term" value="C:cell outer membrane"/>
    <property type="evidence" value="ECO:0007669"/>
    <property type="project" value="UniProtKB-SubCell"/>
</dbReference>
<keyword evidence="2" id="KW-0732">Signal</keyword>
<dbReference type="PANTHER" id="PTHR30332">
    <property type="entry name" value="PROBABLE GENERAL SECRETION PATHWAY PROTEIN D"/>
    <property type="match status" value="1"/>
</dbReference>
<name>A0A286TTL2_9BACT</name>
<evidence type="ECO:0000256" key="4">
    <source>
        <dbReference type="RuleBase" id="RU004003"/>
    </source>
</evidence>
<evidence type="ECO:0000256" key="2">
    <source>
        <dbReference type="ARBA" id="ARBA00022729"/>
    </source>
</evidence>
<comment type="caution">
    <text evidence="8">The sequence shown here is derived from an EMBL/GenBank/DDBJ whole genome shotgun (WGS) entry which is preliminary data.</text>
</comment>
<keyword evidence="9" id="KW-1185">Reference proteome</keyword>
<dbReference type="InterPro" id="IPR001775">
    <property type="entry name" value="GspD/PilQ"/>
</dbReference>